<keyword evidence="1 3" id="KW-0597">Phosphoprotein</keyword>
<feature type="modified residue" description="4-aspartylphosphate" evidence="3">
    <location>
        <position position="158"/>
    </location>
</feature>
<accession>A0ABD4YR32</accession>
<name>A0ABD4YR32_9BURK</name>
<reference evidence="7 8" key="1">
    <citation type="submission" date="2022-09" db="EMBL/GenBank/DDBJ databases">
        <title>Intensive care unit water sources are persistently colonized with multi-drug resistant bacteria and are the site of extensive horizontal gene transfer of antibiotic resistance genes.</title>
        <authorList>
            <person name="Diorio-Toth L."/>
        </authorList>
    </citation>
    <scope>NUCLEOTIDE SEQUENCE [LARGE SCALE GENOMIC DNA]</scope>
    <source>
        <strain evidence="7 8">GD03967</strain>
    </source>
</reference>
<proteinExistence type="predicted"/>
<evidence type="ECO:0000256" key="3">
    <source>
        <dbReference type="PROSITE-ProRule" id="PRU00169"/>
    </source>
</evidence>
<dbReference type="Pfam" id="PF00072">
    <property type="entry name" value="Response_reg"/>
    <property type="match status" value="1"/>
</dbReference>
<dbReference type="CDD" id="cd06170">
    <property type="entry name" value="LuxR_C_like"/>
    <property type="match status" value="1"/>
</dbReference>
<feature type="domain" description="HTH luxR-type" evidence="5">
    <location>
        <begin position="251"/>
        <end position="316"/>
    </location>
</feature>
<dbReference type="PROSITE" id="PS50043">
    <property type="entry name" value="HTH_LUXR_2"/>
    <property type="match status" value="1"/>
</dbReference>
<evidence type="ECO:0000256" key="1">
    <source>
        <dbReference type="ARBA" id="ARBA00022553"/>
    </source>
</evidence>
<protein>
    <submittedName>
        <fullName evidence="7">Response regulator transcription factor</fullName>
    </submittedName>
</protein>
<dbReference type="InterPro" id="IPR000792">
    <property type="entry name" value="Tscrpt_reg_LuxR_C"/>
</dbReference>
<dbReference type="EMBL" id="JAOBZK010000006">
    <property type="protein sequence ID" value="MDH1177701.1"/>
    <property type="molecule type" value="Genomic_DNA"/>
</dbReference>
<evidence type="ECO:0000313" key="8">
    <source>
        <dbReference type="Proteomes" id="UP001158644"/>
    </source>
</evidence>
<dbReference type="InterPro" id="IPR001789">
    <property type="entry name" value="Sig_transdc_resp-reg_receiver"/>
</dbReference>
<keyword evidence="2" id="KW-0238">DNA-binding</keyword>
<evidence type="ECO:0000256" key="2">
    <source>
        <dbReference type="ARBA" id="ARBA00023125"/>
    </source>
</evidence>
<dbReference type="PANTHER" id="PTHR43214">
    <property type="entry name" value="TWO-COMPONENT RESPONSE REGULATOR"/>
    <property type="match status" value="1"/>
</dbReference>
<gene>
    <name evidence="7" type="ORF">N5C72_06430</name>
</gene>
<sequence length="318" mass="34203">MLSKLIDVSVDDPKVDSAALSLSPPDCLTPIQPAAQPLLLAFSVEFEHKMVTDGSIENPGALSLVGPAKERLPPAASQAGHEESPGAFEHQRDGGSMMKLSSDQDVRIIVADDHPIISLALADSLNEVPGFTVVATARSGLELVTAVQDHPCHLIVTDFSMAARSGDEDGLRLIERLQRLFPEIPIVVFTMLSNSGILNQLRQVGVTGIVSKEEPIDELVSICIRALTESGPILSNSIGQRLSQNDVTMGRAGRTKGLSPKELEVVRMFAQGLSVTEIAKRLHRSVATIGTQKQSAMRKLNIETNAELLRYADEQGFS</sequence>
<organism evidence="7 8">
    <name type="scientific">Achromobacter mucicolens</name>
    <dbReference type="NCBI Taxonomy" id="1389922"/>
    <lineage>
        <taxon>Bacteria</taxon>
        <taxon>Pseudomonadati</taxon>
        <taxon>Pseudomonadota</taxon>
        <taxon>Betaproteobacteria</taxon>
        <taxon>Burkholderiales</taxon>
        <taxon>Alcaligenaceae</taxon>
        <taxon>Achromobacter</taxon>
    </lineage>
</organism>
<dbReference type="Pfam" id="PF00196">
    <property type="entry name" value="GerE"/>
    <property type="match status" value="1"/>
</dbReference>
<dbReference type="PROSITE" id="PS00622">
    <property type="entry name" value="HTH_LUXR_1"/>
    <property type="match status" value="1"/>
</dbReference>
<comment type="caution">
    <text evidence="7">The sequence shown here is derived from an EMBL/GenBank/DDBJ whole genome shotgun (WGS) entry which is preliminary data.</text>
</comment>
<dbReference type="SUPFAM" id="SSF46894">
    <property type="entry name" value="C-terminal effector domain of the bipartite response regulators"/>
    <property type="match status" value="1"/>
</dbReference>
<dbReference type="GO" id="GO:0003677">
    <property type="term" value="F:DNA binding"/>
    <property type="evidence" value="ECO:0007669"/>
    <property type="project" value="UniProtKB-KW"/>
</dbReference>
<evidence type="ECO:0000313" key="7">
    <source>
        <dbReference type="EMBL" id="MDH1177701.1"/>
    </source>
</evidence>
<feature type="region of interest" description="Disordered" evidence="4">
    <location>
        <begin position="71"/>
        <end position="96"/>
    </location>
</feature>
<dbReference type="InterPro" id="IPR011006">
    <property type="entry name" value="CheY-like_superfamily"/>
</dbReference>
<dbReference type="SMART" id="SM00421">
    <property type="entry name" value="HTH_LUXR"/>
    <property type="match status" value="1"/>
</dbReference>
<evidence type="ECO:0000256" key="4">
    <source>
        <dbReference type="SAM" id="MobiDB-lite"/>
    </source>
</evidence>
<dbReference type="InterPro" id="IPR058245">
    <property type="entry name" value="NreC/VraR/RcsB-like_REC"/>
</dbReference>
<evidence type="ECO:0000259" key="5">
    <source>
        <dbReference type="PROSITE" id="PS50043"/>
    </source>
</evidence>
<dbReference type="InterPro" id="IPR036388">
    <property type="entry name" value="WH-like_DNA-bd_sf"/>
</dbReference>
<dbReference type="Gene3D" id="1.10.10.10">
    <property type="entry name" value="Winged helix-like DNA-binding domain superfamily/Winged helix DNA-binding domain"/>
    <property type="match status" value="1"/>
</dbReference>
<dbReference type="CDD" id="cd17535">
    <property type="entry name" value="REC_NarL-like"/>
    <property type="match status" value="1"/>
</dbReference>
<dbReference type="PROSITE" id="PS50110">
    <property type="entry name" value="RESPONSE_REGULATORY"/>
    <property type="match status" value="1"/>
</dbReference>
<dbReference type="InterPro" id="IPR016032">
    <property type="entry name" value="Sig_transdc_resp-reg_C-effctor"/>
</dbReference>
<dbReference type="SMART" id="SM00448">
    <property type="entry name" value="REC"/>
    <property type="match status" value="1"/>
</dbReference>
<feature type="domain" description="Response regulatory" evidence="6">
    <location>
        <begin position="107"/>
        <end position="227"/>
    </location>
</feature>
<dbReference type="Gene3D" id="3.40.50.2300">
    <property type="match status" value="1"/>
</dbReference>
<dbReference type="RefSeq" id="WP_226849374.1">
    <property type="nucleotide sequence ID" value="NZ_DAMCJV010000073.1"/>
</dbReference>
<dbReference type="PANTHER" id="PTHR43214:SF17">
    <property type="entry name" value="TRANSCRIPTIONAL REGULATORY PROTEIN RCSB"/>
    <property type="match status" value="1"/>
</dbReference>
<feature type="compositionally biased region" description="Basic and acidic residues" evidence="4">
    <location>
        <begin position="80"/>
        <end position="93"/>
    </location>
</feature>
<dbReference type="SUPFAM" id="SSF52172">
    <property type="entry name" value="CheY-like"/>
    <property type="match status" value="1"/>
</dbReference>
<dbReference type="InterPro" id="IPR039420">
    <property type="entry name" value="WalR-like"/>
</dbReference>
<dbReference type="AlphaFoldDB" id="A0ABD4YR32"/>
<evidence type="ECO:0000259" key="6">
    <source>
        <dbReference type="PROSITE" id="PS50110"/>
    </source>
</evidence>
<dbReference type="Proteomes" id="UP001158644">
    <property type="component" value="Unassembled WGS sequence"/>
</dbReference>
<dbReference type="PRINTS" id="PR00038">
    <property type="entry name" value="HTHLUXR"/>
</dbReference>